<sequence length="391" mass="42327">MTTPLSESTIEIVSATVPALEAHGEAIVARMYERLLADPAIRAFFNMSHQSGSSPQHKALTGAILGYARHIREPQVLAATIERIAHKHVALQIAPEHYDAVANALLAAISDVLGEAATQEVLTAWGEAYWFLANVLIGREKDLYTAQAEAPGGWSGWRDFVVAEKIAETSEISSFILRPADDAPVLRHKPGQYLTLLIDTGAGEPLRRTYSVSSAPNGRDYRITVKREAAGKASGWLHDVAREGTILRVAAPTGDFFLDPAGKSEIVLLSGGVGQTPMLSILEAQSGGRLPVTYIHAARSPMHHAMKDTPRNLATRTAVFYEETEATGDADVLEGRVNTQWLAANTSPERADYYVCGPVGFMKATIEGLREIGVSDDRLHYEFFGPASEAL</sequence>
<dbReference type="PROSITE" id="PS01033">
    <property type="entry name" value="GLOBIN"/>
    <property type="match status" value="1"/>
</dbReference>
<evidence type="ECO:0000313" key="17">
    <source>
        <dbReference type="EMBL" id="MFD2738685.1"/>
    </source>
</evidence>
<comment type="cofactor">
    <cofactor evidence="1">
        <name>heme b</name>
        <dbReference type="ChEBI" id="CHEBI:60344"/>
    </cofactor>
</comment>
<evidence type="ECO:0000256" key="4">
    <source>
        <dbReference type="ARBA" id="ARBA00022575"/>
    </source>
</evidence>
<dbReference type="CDD" id="cd08922">
    <property type="entry name" value="FHb-globin"/>
    <property type="match status" value="1"/>
</dbReference>
<dbReference type="SUPFAM" id="SSF46458">
    <property type="entry name" value="Globin-like"/>
    <property type="match status" value="1"/>
</dbReference>
<evidence type="ECO:0000256" key="6">
    <source>
        <dbReference type="ARBA" id="ARBA00022621"/>
    </source>
</evidence>
<keyword evidence="4" id="KW-0216">Detoxification</keyword>
<feature type="domain" description="Globin" evidence="15">
    <location>
        <begin position="4"/>
        <end position="141"/>
    </location>
</feature>
<keyword evidence="17" id="KW-0560">Oxidoreductase</keyword>
<dbReference type="InterPro" id="IPR039261">
    <property type="entry name" value="FNR_nucleotide-bd"/>
</dbReference>
<dbReference type="Proteomes" id="UP001597474">
    <property type="component" value="Unassembled WGS sequence"/>
</dbReference>
<protein>
    <recommendedName>
        <fullName evidence="3">nitric oxide dioxygenase</fullName>
        <ecNumber evidence="3">1.14.12.17</ecNumber>
    </recommendedName>
</protein>
<evidence type="ECO:0000256" key="2">
    <source>
        <dbReference type="ARBA" id="ARBA00006401"/>
    </source>
</evidence>
<dbReference type="InterPro" id="IPR000971">
    <property type="entry name" value="Globin"/>
</dbReference>
<keyword evidence="18" id="KW-1185">Reference proteome</keyword>
<keyword evidence="8" id="KW-0521">NADP</keyword>
<dbReference type="InterPro" id="IPR001433">
    <property type="entry name" value="OxRdtase_FAD/NAD-bd"/>
</dbReference>
<dbReference type="GO" id="GO:0008941">
    <property type="term" value="F:nitric oxide dioxygenase NAD(P)H activity"/>
    <property type="evidence" value="ECO:0007669"/>
    <property type="project" value="UniProtKB-EC"/>
</dbReference>
<dbReference type="NCBIfam" id="NF009805">
    <property type="entry name" value="PRK13289.1"/>
    <property type="match status" value="1"/>
</dbReference>
<keyword evidence="7" id="KW-0479">Metal-binding</keyword>
<evidence type="ECO:0000256" key="14">
    <source>
        <dbReference type="RuleBase" id="RU000356"/>
    </source>
</evidence>
<dbReference type="InterPro" id="IPR009050">
    <property type="entry name" value="Globin-like_sf"/>
</dbReference>
<dbReference type="EMBL" id="JBHUMP010000002">
    <property type="protein sequence ID" value="MFD2738685.1"/>
    <property type="molecule type" value="Genomic_DNA"/>
</dbReference>
<dbReference type="PRINTS" id="PR00409">
    <property type="entry name" value="PHDIOXRDTASE"/>
</dbReference>
<dbReference type="PANTHER" id="PTHR43396">
    <property type="entry name" value="FLAVOHEMOPROTEIN"/>
    <property type="match status" value="1"/>
</dbReference>
<evidence type="ECO:0000256" key="3">
    <source>
        <dbReference type="ARBA" id="ARBA00012229"/>
    </source>
</evidence>
<evidence type="ECO:0000259" key="16">
    <source>
        <dbReference type="PROSITE" id="PS51384"/>
    </source>
</evidence>
<dbReference type="EC" id="1.14.12.17" evidence="3"/>
<dbReference type="RefSeq" id="WP_386371617.1">
    <property type="nucleotide sequence ID" value="NZ_JBHUMP010000002.1"/>
</dbReference>
<organism evidence="17 18">
    <name type="scientific">Sulfitobacter aestuarii</name>
    <dbReference type="NCBI Taxonomy" id="2161676"/>
    <lineage>
        <taxon>Bacteria</taxon>
        <taxon>Pseudomonadati</taxon>
        <taxon>Pseudomonadota</taxon>
        <taxon>Alphaproteobacteria</taxon>
        <taxon>Rhodobacterales</taxon>
        <taxon>Roseobacteraceae</taxon>
        <taxon>Sulfitobacter</taxon>
    </lineage>
</organism>
<evidence type="ECO:0000256" key="1">
    <source>
        <dbReference type="ARBA" id="ARBA00001970"/>
    </source>
</evidence>
<comment type="similarity">
    <text evidence="2">In the C-terminal section; belongs to the flavoprotein pyridine nucleotide cytochrome reductase family.</text>
</comment>
<keyword evidence="6 14" id="KW-0561">Oxygen transport</keyword>
<dbReference type="Pfam" id="PF00042">
    <property type="entry name" value="Globin"/>
    <property type="match status" value="1"/>
</dbReference>
<comment type="catalytic activity">
    <reaction evidence="13">
        <text>2 nitric oxide + NADPH + 2 O2 = 2 nitrate + NADP(+) + H(+)</text>
        <dbReference type="Rhea" id="RHEA:19465"/>
        <dbReference type="ChEBI" id="CHEBI:15378"/>
        <dbReference type="ChEBI" id="CHEBI:15379"/>
        <dbReference type="ChEBI" id="CHEBI:16480"/>
        <dbReference type="ChEBI" id="CHEBI:17632"/>
        <dbReference type="ChEBI" id="CHEBI:57783"/>
        <dbReference type="ChEBI" id="CHEBI:58349"/>
        <dbReference type="EC" id="1.14.12.17"/>
    </reaction>
</comment>
<proteinExistence type="inferred from homology"/>
<reference evidence="18" key="1">
    <citation type="journal article" date="2019" name="Int. J. Syst. Evol. Microbiol.">
        <title>The Global Catalogue of Microorganisms (GCM) 10K type strain sequencing project: providing services to taxonomists for standard genome sequencing and annotation.</title>
        <authorList>
            <consortium name="The Broad Institute Genomics Platform"/>
            <consortium name="The Broad Institute Genome Sequencing Center for Infectious Disease"/>
            <person name="Wu L."/>
            <person name="Ma J."/>
        </authorList>
    </citation>
    <scope>NUCLEOTIDE SEQUENCE [LARGE SCALE GENOMIC DNA]</scope>
    <source>
        <strain evidence="18">TISTR 2562</strain>
    </source>
</reference>
<comment type="similarity">
    <text evidence="14">Belongs to the globin family.</text>
</comment>
<dbReference type="InterPro" id="IPR008333">
    <property type="entry name" value="Cbr1-like_FAD-bd_dom"/>
</dbReference>
<comment type="function">
    <text evidence="11">Is involved in NO detoxification in an aerobic process, termed nitric oxide dioxygenase (NOD) reaction that utilizes O(2) and NAD(P)H to convert NO to nitrate, which protects the bacterium from various noxious nitrogen compounds. Therefore, plays a central role in the inducible response to nitrosative stress.</text>
</comment>
<evidence type="ECO:0000256" key="7">
    <source>
        <dbReference type="ARBA" id="ARBA00022723"/>
    </source>
</evidence>
<dbReference type="Gene3D" id="2.40.30.10">
    <property type="entry name" value="Translation factors"/>
    <property type="match status" value="1"/>
</dbReference>
<keyword evidence="10" id="KW-0520">NAD</keyword>
<keyword evidence="5 14" id="KW-0349">Heme</keyword>
<comment type="caution">
    <text evidence="17">The sequence shown here is derived from an EMBL/GenBank/DDBJ whole genome shotgun (WGS) entry which is preliminary data.</text>
</comment>
<dbReference type="Gene3D" id="3.40.50.80">
    <property type="entry name" value="Nucleotide-binding domain of ferredoxin-NADP reductase (FNR) module"/>
    <property type="match status" value="1"/>
</dbReference>
<comment type="catalytic activity">
    <reaction evidence="12">
        <text>2 nitric oxide + NADH + 2 O2 = 2 nitrate + NAD(+) + H(+)</text>
        <dbReference type="Rhea" id="RHEA:19469"/>
        <dbReference type="ChEBI" id="CHEBI:15378"/>
        <dbReference type="ChEBI" id="CHEBI:15379"/>
        <dbReference type="ChEBI" id="CHEBI:16480"/>
        <dbReference type="ChEBI" id="CHEBI:17632"/>
        <dbReference type="ChEBI" id="CHEBI:57540"/>
        <dbReference type="ChEBI" id="CHEBI:57945"/>
        <dbReference type="EC" id="1.14.12.17"/>
    </reaction>
</comment>
<evidence type="ECO:0000256" key="13">
    <source>
        <dbReference type="ARBA" id="ARBA00049433"/>
    </source>
</evidence>
<evidence type="ECO:0000256" key="11">
    <source>
        <dbReference type="ARBA" id="ARBA00025094"/>
    </source>
</evidence>
<dbReference type="SUPFAM" id="SSF63380">
    <property type="entry name" value="Riboflavin synthase domain-like"/>
    <property type="match status" value="1"/>
</dbReference>
<dbReference type="SUPFAM" id="SSF52343">
    <property type="entry name" value="Ferredoxin reductase-like, C-terminal NADP-linked domain"/>
    <property type="match status" value="1"/>
</dbReference>
<dbReference type="InterPro" id="IPR017938">
    <property type="entry name" value="Riboflavin_synthase-like_b-brl"/>
</dbReference>
<keyword evidence="9" id="KW-0408">Iron</keyword>
<dbReference type="PROSITE" id="PS51384">
    <property type="entry name" value="FAD_FR"/>
    <property type="match status" value="1"/>
</dbReference>
<dbReference type="Pfam" id="PF00970">
    <property type="entry name" value="FAD_binding_6"/>
    <property type="match status" value="1"/>
</dbReference>
<gene>
    <name evidence="17" type="primary">hmpA</name>
    <name evidence="17" type="ORF">ACFSUD_03795</name>
</gene>
<evidence type="ECO:0000259" key="15">
    <source>
        <dbReference type="PROSITE" id="PS01033"/>
    </source>
</evidence>
<dbReference type="CDD" id="cd06184">
    <property type="entry name" value="flavohem_like_fad_nad_binding"/>
    <property type="match status" value="1"/>
</dbReference>
<evidence type="ECO:0000256" key="10">
    <source>
        <dbReference type="ARBA" id="ARBA00023027"/>
    </source>
</evidence>
<evidence type="ECO:0000256" key="5">
    <source>
        <dbReference type="ARBA" id="ARBA00022617"/>
    </source>
</evidence>
<evidence type="ECO:0000256" key="12">
    <source>
        <dbReference type="ARBA" id="ARBA00048649"/>
    </source>
</evidence>
<name>A0ABW5TYV4_9RHOB</name>
<dbReference type="Gene3D" id="1.10.490.10">
    <property type="entry name" value="Globins"/>
    <property type="match status" value="1"/>
</dbReference>
<dbReference type="InterPro" id="IPR012292">
    <property type="entry name" value="Globin/Proto"/>
</dbReference>
<dbReference type="PANTHER" id="PTHR43396:SF3">
    <property type="entry name" value="FLAVOHEMOPROTEIN"/>
    <property type="match status" value="1"/>
</dbReference>
<dbReference type="InterPro" id="IPR017927">
    <property type="entry name" value="FAD-bd_FR_type"/>
</dbReference>
<keyword evidence="14" id="KW-0813">Transport</keyword>
<evidence type="ECO:0000256" key="8">
    <source>
        <dbReference type="ARBA" id="ARBA00022857"/>
    </source>
</evidence>
<accession>A0ABW5TYV4</accession>
<feature type="domain" description="FAD-binding FR-type" evidence="16">
    <location>
        <begin position="155"/>
        <end position="259"/>
    </location>
</feature>
<evidence type="ECO:0000256" key="9">
    <source>
        <dbReference type="ARBA" id="ARBA00023004"/>
    </source>
</evidence>
<evidence type="ECO:0000313" key="18">
    <source>
        <dbReference type="Proteomes" id="UP001597474"/>
    </source>
</evidence>
<dbReference type="Pfam" id="PF00175">
    <property type="entry name" value="NAD_binding_1"/>
    <property type="match status" value="1"/>
</dbReference>